<dbReference type="OrthoDB" id="3169698at2"/>
<feature type="transmembrane region" description="Helical" evidence="1">
    <location>
        <begin position="382"/>
        <end position="401"/>
    </location>
</feature>
<keyword evidence="3" id="KW-1185">Reference proteome</keyword>
<proteinExistence type="predicted"/>
<feature type="transmembrane region" description="Helical" evidence="1">
    <location>
        <begin position="6"/>
        <end position="26"/>
    </location>
</feature>
<feature type="transmembrane region" description="Helical" evidence="1">
    <location>
        <begin position="144"/>
        <end position="164"/>
    </location>
</feature>
<keyword evidence="1" id="KW-0812">Transmembrane</keyword>
<accession>A0A2V5IXT0</accession>
<gene>
    <name evidence="2" type="ORF">CVS30_07300</name>
</gene>
<feature type="transmembrane region" description="Helical" evidence="1">
    <location>
        <begin position="488"/>
        <end position="506"/>
    </location>
</feature>
<feature type="transmembrane region" description="Helical" evidence="1">
    <location>
        <begin position="445"/>
        <end position="467"/>
    </location>
</feature>
<dbReference type="RefSeq" id="WP_110484667.1">
    <property type="nucleotide sequence ID" value="NZ_QJVC01000004.1"/>
</dbReference>
<dbReference type="EMBL" id="QJVC01000004">
    <property type="protein sequence ID" value="PYI39104.1"/>
    <property type="molecule type" value="Genomic_DNA"/>
</dbReference>
<feature type="transmembrane region" description="Helical" evidence="1">
    <location>
        <begin position="330"/>
        <end position="350"/>
    </location>
</feature>
<feature type="transmembrane region" description="Helical" evidence="1">
    <location>
        <begin position="171"/>
        <end position="188"/>
    </location>
</feature>
<dbReference type="AlphaFoldDB" id="A0A2V5IXT0"/>
<reference evidence="2 3" key="1">
    <citation type="submission" date="2018-05" db="EMBL/GenBank/DDBJ databases">
        <title>Genetic diversity of glacier-inhabiting Cryobacterium bacteria in China and description of Cryobacterium mengkeensis sp. nov. and Arthrobacter glacialis sp. nov.</title>
        <authorList>
            <person name="Liu Q."/>
            <person name="Xin Y.-H."/>
        </authorList>
    </citation>
    <scope>NUCLEOTIDE SEQUENCE [LARGE SCALE GENOMIC DNA]</scope>
    <source>
        <strain evidence="2 3">B7</strain>
    </source>
</reference>
<feature type="transmembrane region" description="Helical" evidence="1">
    <location>
        <begin position="221"/>
        <end position="240"/>
    </location>
</feature>
<protein>
    <submittedName>
        <fullName evidence="2">Uncharacterized protein</fullName>
    </submittedName>
</protein>
<dbReference type="InterPro" id="IPR046671">
    <property type="entry name" value="DUF6541"/>
</dbReference>
<dbReference type="Proteomes" id="UP000247980">
    <property type="component" value="Unassembled WGS sequence"/>
</dbReference>
<keyword evidence="1" id="KW-0472">Membrane</keyword>
<feature type="transmembrane region" description="Helical" evidence="1">
    <location>
        <begin position="194"/>
        <end position="216"/>
    </location>
</feature>
<sequence length="697" mass="74463">MSSWIEALPAFTVALLILALPGAAVLTALRIRGLLAVCLTPAVSVSVIAVSAMVAPLIHLSWNIPVVMLGTVVASGGAWLAQRFIPALRTAIPSSVPRATLGAALSGVFLALVITTALLVSVTMSPESFTQGYDSVFHLNATKFAVETGNASSFAISSFILPTVKSSFYPGAWHGLTSLLVVLTGISIPAATNLMWLATAGVIWPLSCVFLASVLFGRRPLLLLFTGILAAAFPAFPWLLLQYGSAYPNSLSNSMVPLGIALVLLILRPASHRGLEPAQSLAVLALFLPGAVMAQPNGIFSILLVLTPLLAFLVYAWLRTGFATSRRVGSTRAVLLLLGAAGSVAVLYSLPQIRSLFNYTSPAFLSFPLALLRNITHAPSPIWFPSVALTILVVAGVWAGFRRTGLRWLPAALILLALTYPLSSGTNLPVANIVMAPWWDNPERIGALMPLLAVPLAALGLTRLFDWSRRSLPNIFRRPVLATRQGRLAARASLAVVLVLSNPGIWQIKTEVARMYNVPAEPDELAQVDAQELALIKRLADYTTADDVIANNPYNGSALAMALAGRNMLFPYSSQGDLTADQVTLRFWLNRVGSDQEVCAAAKREGVRFLLDFGTDYIPAFNDPRSLYPGVTLAADSAGFTLIAEEGHARLYRLDMCGGVPLAPDQTDKTTASRQLLSLNLPTVAIKALEFNNNSVK</sequence>
<feature type="transmembrane region" description="Helical" evidence="1">
    <location>
        <begin position="101"/>
        <end position="124"/>
    </location>
</feature>
<comment type="caution">
    <text evidence="2">The sequence shown here is derived from an EMBL/GenBank/DDBJ whole genome shotgun (WGS) entry which is preliminary data.</text>
</comment>
<evidence type="ECO:0000256" key="1">
    <source>
        <dbReference type="SAM" id="Phobius"/>
    </source>
</evidence>
<feature type="transmembrane region" description="Helical" evidence="1">
    <location>
        <begin position="298"/>
        <end position="318"/>
    </location>
</feature>
<evidence type="ECO:0000313" key="3">
    <source>
        <dbReference type="Proteomes" id="UP000247980"/>
    </source>
</evidence>
<dbReference type="Pfam" id="PF20176">
    <property type="entry name" value="DUF6541"/>
    <property type="match status" value="1"/>
</dbReference>
<organism evidence="2 3">
    <name type="scientific">Arthrobacter psychrolactophilus</name>
    <dbReference type="NCBI Taxonomy" id="92442"/>
    <lineage>
        <taxon>Bacteria</taxon>
        <taxon>Bacillati</taxon>
        <taxon>Actinomycetota</taxon>
        <taxon>Actinomycetes</taxon>
        <taxon>Micrococcales</taxon>
        <taxon>Micrococcaceae</taxon>
        <taxon>Arthrobacter</taxon>
    </lineage>
</organism>
<feature type="transmembrane region" description="Helical" evidence="1">
    <location>
        <begin position="60"/>
        <end position="81"/>
    </location>
</feature>
<keyword evidence="1" id="KW-1133">Transmembrane helix</keyword>
<feature type="transmembrane region" description="Helical" evidence="1">
    <location>
        <begin position="33"/>
        <end position="54"/>
    </location>
</feature>
<evidence type="ECO:0000313" key="2">
    <source>
        <dbReference type="EMBL" id="PYI39104.1"/>
    </source>
</evidence>
<name>A0A2V5IXT0_9MICC</name>
<feature type="transmembrane region" description="Helical" evidence="1">
    <location>
        <begin position="413"/>
        <end position="439"/>
    </location>
</feature>